<dbReference type="CDD" id="cd11444">
    <property type="entry name" value="bHLH_AtIBH1_like"/>
    <property type="match status" value="1"/>
</dbReference>
<comment type="subcellular location">
    <subcellularLocation>
        <location evidence="1">Nucleus</location>
    </subcellularLocation>
</comment>
<proteinExistence type="predicted"/>
<evidence type="ECO:0000256" key="3">
    <source>
        <dbReference type="ARBA" id="ARBA00023163"/>
    </source>
</evidence>
<accession>A0AAN9SIH7</accession>
<evidence type="ECO:0000256" key="1">
    <source>
        <dbReference type="ARBA" id="ARBA00004123"/>
    </source>
</evidence>
<dbReference type="EMBL" id="JAYMYS010000004">
    <property type="protein sequence ID" value="KAK7397111.1"/>
    <property type="molecule type" value="Genomic_DNA"/>
</dbReference>
<dbReference type="Proteomes" id="UP001386955">
    <property type="component" value="Unassembled WGS sequence"/>
</dbReference>
<comment type="caution">
    <text evidence="5">The sequence shown here is derived from an EMBL/GenBank/DDBJ whole genome shotgun (WGS) entry which is preliminary data.</text>
</comment>
<dbReference type="GO" id="GO:0046983">
    <property type="term" value="F:protein dimerization activity"/>
    <property type="evidence" value="ECO:0007669"/>
    <property type="project" value="InterPro"/>
</dbReference>
<organism evidence="5 6">
    <name type="scientific">Psophocarpus tetragonolobus</name>
    <name type="common">Winged bean</name>
    <name type="synonym">Dolichos tetragonolobus</name>
    <dbReference type="NCBI Taxonomy" id="3891"/>
    <lineage>
        <taxon>Eukaryota</taxon>
        <taxon>Viridiplantae</taxon>
        <taxon>Streptophyta</taxon>
        <taxon>Embryophyta</taxon>
        <taxon>Tracheophyta</taxon>
        <taxon>Spermatophyta</taxon>
        <taxon>Magnoliopsida</taxon>
        <taxon>eudicotyledons</taxon>
        <taxon>Gunneridae</taxon>
        <taxon>Pentapetalae</taxon>
        <taxon>rosids</taxon>
        <taxon>fabids</taxon>
        <taxon>Fabales</taxon>
        <taxon>Fabaceae</taxon>
        <taxon>Papilionoideae</taxon>
        <taxon>50 kb inversion clade</taxon>
        <taxon>NPAAA clade</taxon>
        <taxon>indigoferoid/millettioid clade</taxon>
        <taxon>Phaseoleae</taxon>
        <taxon>Psophocarpus</taxon>
    </lineage>
</organism>
<evidence type="ECO:0000256" key="2">
    <source>
        <dbReference type="ARBA" id="ARBA00023015"/>
    </source>
</evidence>
<dbReference type="SUPFAM" id="SSF47459">
    <property type="entry name" value="HLH, helix-loop-helix DNA-binding domain"/>
    <property type="match status" value="1"/>
</dbReference>
<dbReference type="GO" id="GO:0005634">
    <property type="term" value="C:nucleus"/>
    <property type="evidence" value="ECO:0007669"/>
    <property type="project" value="UniProtKB-SubCell"/>
</dbReference>
<dbReference type="InterPro" id="IPR044660">
    <property type="entry name" value="IBH1-like"/>
</dbReference>
<dbReference type="GO" id="GO:0006355">
    <property type="term" value="P:regulation of DNA-templated transcription"/>
    <property type="evidence" value="ECO:0007669"/>
    <property type="project" value="InterPro"/>
</dbReference>
<name>A0AAN9SIH7_PSOTE</name>
<dbReference type="PANTHER" id="PTHR33124">
    <property type="entry name" value="TRANSCRIPTION FACTOR IBH1-LIKE 1"/>
    <property type="match status" value="1"/>
</dbReference>
<keyword evidence="6" id="KW-1185">Reference proteome</keyword>
<dbReference type="InterPro" id="IPR044549">
    <property type="entry name" value="bHLH_AtIBH1-like"/>
</dbReference>
<keyword evidence="4" id="KW-0539">Nucleus</keyword>
<dbReference type="AlphaFoldDB" id="A0AAN9SIH7"/>
<keyword evidence="3" id="KW-0804">Transcription</keyword>
<dbReference type="GO" id="GO:0000976">
    <property type="term" value="F:transcription cis-regulatory region binding"/>
    <property type="evidence" value="ECO:0007669"/>
    <property type="project" value="UniProtKB-ARBA"/>
</dbReference>
<evidence type="ECO:0000313" key="6">
    <source>
        <dbReference type="Proteomes" id="UP001386955"/>
    </source>
</evidence>
<evidence type="ECO:0000256" key="4">
    <source>
        <dbReference type="ARBA" id="ARBA00023242"/>
    </source>
</evidence>
<sequence>MASLHFQHKKRRKISLTPTPWDSETLYTYKLLRALRRDNPIAGNQVRAAADRVLAATAKAPTRWTRAILAKPNPLPRFNHKKVKKWSRNRNALMKNRAEIPRTLAPIQKKTRLLRRLIPGCRKLSFPKLLQEAHHYISALQMQVGAMTALSHLLSAAPIGFPSPTFL</sequence>
<keyword evidence="2" id="KW-0805">Transcription regulation</keyword>
<evidence type="ECO:0000313" key="5">
    <source>
        <dbReference type="EMBL" id="KAK7397111.1"/>
    </source>
</evidence>
<reference evidence="5 6" key="1">
    <citation type="submission" date="2024-01" db="EMBL/GenBank/DDBJ databases">
        <title>The genomes of 5 underutilized Papilionoideae crops provide insights into root nodulation and disease resistanc.</title>
        <authorList>
            <person name="Jiang F."/>
        </authorList>
    </citation>
    <scope>NUCLEOTIDE SEQUENCE [LARGE SCALE GENOMIC DNA]</scope>
    <source>
        <strain evidence="5">DUOXIRENSHENG_FW03</strain>
        <tissue evidence="5">Leaves</tissue>
    </source>
</reference>
<protein>
    <submittedName>
        <fullName evidence="5">Uncharacterized protein</fullName>
    </submittedName>
</protein>
<gene>
    <name evidence="5" type="ORF">VNO78_18278</name>
</gene>
<dbReference type="InterPro" id="IPR036638">
    <property type="entry name" value="HLH_DNA-bd_sf"/>
</dbReference>
<dbReference type="PANTHER" id="PTHR33124:SF46">
    <property type="entry name" value="TRANSCRIPTION FACTOR BHLH150"/>
    <property type="match status" value="1"/>
</dbReference>